<evidence type="ECO:0000256" key="11">
    <source>
        <dbReference type="ARBA" id="ARBA00030849"/>
    </source>
</evidence>
<proteinExistence type="inferred from homology"/>
<evidence type="ECO:0000256" key="9">
    <source>
        <dbReference type="ARBA" id="ARBA00023049"/>
    </source>
</evidence>
<accession>A0A9N9LN69</accession>
<comment type="catalytic activity">
    <reaction evidence="1">
        <text>Release of any N-terminal amino acid, including proline, that is linked to proline, even from a dipeptide or tripeptide.</text>
        <dbReference type="EC" id="3.4.11.9"/>
    </reaction>
</comment>
<dbReference type="AlphaFoldDB" id="A0A9N9LN69"/>
<dbReference type="Gene3D" id="3.90.230.10">
    <property type="entry name" value="Creatinase/methionine aminopeptidase superfamily"/>
    <property type="match status" value="1"/>
</dbReference>
<dbReference type="InterPro" id="IPR036005">
    <property type="entry name" value="Creatinase/aminopeptidase-like"/>
</dbReference>
<dbReference type="Proteomes" id="UP000701801">
    <property type="component" value="Unassembled WGS sequence"/>
</dbReference>
<dbReference type="InterPro" id="IPR007865">
    <property type="entry name" value="Aminopep_P_N"/>
</dbReference>
<dbReference type="GO" id="GO:0030145">
    <property type="term" value="F:manganese ion binding"/>
    <property type="evidence" value="ECO:0007669"/>
    <property type="project" value="InterPro"/>
</dbReference>
<keyword evidence="6" id="KW-0645">Protease</keyword>
<evidence type="ECO:0000256" key="8">
    <source>
        <dbReference type="ARBA" id="ARBA00022801"/>
    </source>
</evidence>
<dbReference type="SUPFAM" id="SSF53092">
    <property type="entry name" value="Creatinase/prolidase N-terminal domain"/>
    <property type="match status" value="1"/>
</dbReference>
<dbReference type="OrthoDB" id="10261878at2759"/>
<evidence type="ECO:0000259" key="12">
    <source>
        <dbReference type="SMART" id="SM01011"/>
    </source>
</evidence>
<dbReference type="Pfam" id="PF00557">
    <property type="entry name" value="Peptidase_M24"/>
    <property type="match status" value="1"/>
</dbReference>
<keyword evidence="10" id="KW-0464">Manganese</keyword>
<evidence type="ECO:0000313" key="13">
    <source>
        <dbReference type="EMBL" id="CAG8975626.1"/>
    </source>
</evidence>
<keyword evidence="6" id="KW-0031">Aminopeptidase</keyword>
<dbReference type="InterPro" id="IPR052433">
    <property type="entry name" value="X-Pro_dipept-like"/>
</dbReference>
<keyword evidence="7" id="KW-0479">Metal-binding</keyword>
<keyword evidence="14" id="KW-1185">Reference proteome</keyword>
<dbReference type="EMBL" id="CAJVRM010000144">
    <property type="protein sequence ID" value="CAG8975626.1"/>
    <property type="molecule type" value="Genomic_DNA"/>
</dbReference>
<evidence type="ECO:0000256" key="6">
    <source>
        <dbReference type="ARBA" id="ARBA00022438"/>
    </source>
</evidence>
<dbReference type="Gene3D" id="3.40.350.10">
    <property type="entry name" value="Creatinase/prolidase N-terminal domain"/>
    <property type="match status" value="1"/>
</dbReference>
<protein>
    <recommendedName>
        <fullName evidence="5">Xaa-Pro aminopeptidase</fullName>
        <ecNumber evidence="5">3.4.11.9</ecNumber>
    </recommendedName>
    <alternativeName>
        <fullName evidence="11">Aminoacylproline aminopeptidase</fullName>
    </alternativeName>
</protein>
<comment type="function">
    <text evidence="3">Catalyzes the removal of a penultimate prolyl residue from the N-termini of peptides.</text>
</comment>
<evidence type="ECO:0000256" key="7">
    <source>
        <dbReference type="ARBA" id="ARBA00022723"/>
    </source>
</evidence>
<feature type="domain" description="Aminopeptidase P N-terminal" evidence="12">
    <location>
        <begin position="97"/>
        <end position="229"/>
    </location>
</feature>
<keyword evidence="9" id="KW-0482">Metalloprotease</keyword>
<evidence type="ECO:0000313" key="14">
    <source>
        <dbReference type="Proteomes" id="UP000701801"/>
    </source>
</evidence>
<evidence type="ECO:0000256" key="5">
    <source>
        <dbReference type="ARBA" id="ARBA00012574"/>
    </source>
</evidence>
<comment type="cofactor">
    <cofactor evidence="2">
        <name>Mn(2+)</name>
        <dbReference type="ChEBI" id="CHEBI:29035"/>
    </cofactor>
</comment>
<dbReference type="CDD" id="cd01087">
    <property type="entry name" value="Prolidase"/>
    <property type="match status" value="1"/>
</dbReference>
<organism evidence="13 14">
    <name type="scientific">Hymenoscyphus albidus</name>
    <dbReference type="NCBI Taxonomy" id="595503"/>
    <lineage>
        <taxon>Eukaryota</taxon>
        <taxon>Fungi</taxon>
        <taxon>Dikarya</taxon>
        <taxon>Ascomycota</taxon>
        <taxon>Pezizomycotina</taxon>
        <taxon>Leotiomycetes</taxon>
        <taxon>Helotiales</taxon>
        <taxon>Helotiaceae</taxon>
        <taxon>Hymenoscyphus</taxon>
    </lineage>
</organism>
<dbReference type="InterPro" id="IPR029149">
    <property type="entry name" value="Creatin/AminoP/Spt16_N"/>
</dbReference>
<dbReference type="EC" id="3.4.11.9" evidence="5"/>
<comment type="similarity">
    <text evidence="4">Belongs to the peptidase M24B family.</text>
</comment>
<dbReference type="InterPro" id="IPR000994">
    <property type="entry name" value="Pept_M24"/>
</dbReference>
<dbReference type="PANTHER" id="PTHR43226">
    <property type="entry name" value="XAA-PRO AMINOPEPTIDASE 3"/>
    <property type="match status" value="1"/>
</dbReference>
<dbReference type="PANTHER" id="PTHR43226:SF1">
    <property type="entry name" value="XAA-PRO DIPEPTIDASE"/>
    <property type="match status" value="1"/>
</dbReference>
<keyword evidence="8" id="KW-0378">Hydrolase</keyword>
<name>A0A9N9LN69_9HELO</name>
<dbReference type="Pfam" id="PF05195">
    <property type="entry name" value="AMP_N"/>
    <property type="match status" value="1"/>
</dbReference>
<dbReference type="GO" id="GO:0006508">
    <property type="term" value="P:proteolysis"/>
    <property type="evidence" value="ECO:0007669"/>
    <property type="project" value="TreeGrafter"/>
</dbReference>
<dbReference type="GO" id="GO:0070006">
    <property type="term" value="F:metalloaminopeptidase activity"/>
    <property type="evidence" value="ECO:0007669"/>
    <property type="project" value="InterPro"/>
</dbReference>
<dbReference type="SUPFAM" id="SSF55920">
    <property type="entry name" value="Creatinase/aminopeptidase"/>
    <property type="match status" value="1"/>
</dbReference>
<evidence type="ECO:0000256" key="10">
    <source>
        <dbReference type="ARBA" id="ARBA00023211"/>
    </source>
</evidence>
<evidence type="ECO:0000256" key="3">
    <source>
        <dbReference type="ARBA" id="ARBA00002443"/>
    </source>
</evidence>
<dbReference type="SMART" id="SM01011">
    <property type="entry name" value="AMP_N"/>
    <property type="match status" value="1"/>
</dbReference>
<comment type="caution">
    <text evidence="13">The sequence shown here is derived from an EMBL/GenBank/DDBJ whole genome shotgun (WGS) entry which is preliminary data.</text>
</comment>
<evidence type="ECO:0000256" key="2">
    <source>
        <dbReference type="ARBA" id="ARBA00001936"/>
    </source>
</evidence>
<gene>
    <name evidence="13" type="ORF">HYALB_00008385</name>
</gene>
<evidence type="ECO:0000256" key="1">
    <source>
        <dbReference type="ARBA" id="ARBA00001424"/>
    </source>
</evidence>
<sequence>MLTTCFSLVRRRSLQATTTTTTTPQFYVKISTFTTTSHLPHTISLPGLNRAFRHFSTHKQISSRHQGRSANKLQNHIITRRPIANMESYETILRGKYPAKAHARKVVEYMRKKGKTVNGVLYLEGQKTKMIEDNDGEAHFRQRRYFYYLTGCQLPDSYFTYDIDTDKSTLYIPPIDAESVIWSGLPMSVEEALSLYDVDAVSTTPEVAAVLAHPHEHPSIYAIKNQVSDHITFLEFNDKDFELLKEAIEECRVKKDEYEVALIKKANAISTLAHTKVLQMVKTAKTEAELYGAFLATCISNGCAEQAYHSIVASGTAAATLHYVDNTKPLDGKLNLLLDAAGELNCYAADITRTFPISGKFSKESREIYDIVFHIQHVCTDMLKAGAIWDEIHLKAHELVIEGLLQLGILQGEKEAILKARTSVAFFPHGLGHYLGMDTHDTGGHANYADKDSMFRYLRVRGQVPAGSVITVEPGIYFCRFIIEPYLTDPVHSKFINVEALEKYWLVGGVRIEDNILVTEEGYENLTTAVKDVEEMERIINGS</sequence>
<reference evidence="13" key="1">
    <citation type="submission" date="2021-07" db="EMBL/GenBank/DDBJ databases">
        <authorList>
            <person name="Durling M."/>
        </authorList>
    </citation>
    <scope>NUCLEOTIDE SEQUENCE</scope>
</reference>
<evidence type="ECO:0000256" key="4">
    <source>
        <dbReference type="ARBA" id="ARBA00008766"/>
    </source>
</evidence>